<keyword evidence="2" id="KW-1185">Reference proteome</keyword>
<protein>
    <submittedName>
        <fullName evidence="1">Uncharacterized protein</fullName>
    </submittedName>
</protein>
<reference evidence="1" key="1">
    <citation type="journal article" date="2023" name="IMA Fungus">
        <title>Comparative genomic study of the Penicillium genus elucidates a diverse pangenome and 15 lateral gene transfer events.</title>
        <authorList>
            <person name="Petersen C."/>
            <person name="Sorensen T."/>
            <person name="Nielsen M.R."/>
            <person name="Sondergaard T.E."/>
            <person name="Sorensen J.L."/>
            <person name="Fitzpatrick D.A."/>
            <person name="Frisvad J.C."/>
            <person name="Nielsen K.L."/>
        </authorList>
    </citation>
    <scope>NUCLEOTIDE SEQUENCE</scope>
    <source>
        <strain evidence="1">IBT 17514</strain>
    </source>
</reference>
<dbReference type="AlphaFoldDB" id="A0AAD6HLW0"/>
<dbReference type="EMBL" id="JAQJAN010000006">
    <property type="protein sequence ID" value="KAJ5727224.1"/>
    <property type="molecule type" value="Genomic_DNA"/>
</dbReference>
<organism evidence="1 2">
    <name type="scientific">Penicillium malachiteum</name>
    <dbReference type="NCBI Taxonomy" id="1324776"/>
    <lineage>
        <taxon>Eukaryota</taxon>
        <taxon>Fungi</taxon>
        <taxon>Dikarya</taxon>
        <taxon>Ascomycota</taxon>
        <taxon>Pezizomycotina</taxon>
        <taxon>Eurotiomycetes</taxon>
        <taxon>Eurotiomycetidae</taxon>
        <taxon>Eurotiales</taxon>
        <taxon>Aspergillaceae</taxon>
        <taxon>Penicillium</taxon>
    </lineage>
</organism>
<reference evidence="1" key="2">
    <citation type="submission" date="2023-01" db="EMBL/GenBank/DDBJ databases">
        <authorList>
            <person name="Petersen C."/>
        </authorList>
    </citation>
    <scope>NUCLEOTIDE SEQUENCE</scope>
    <source>
        <strain evidence="1">IBT 17514</strain>
    </source>
</reference>
<dbReference type="Proteomes" id="UP001215712">
    <property type="component" value="Unassembled WGS sequence"/>
</dbReference>
<gene>
    <name evidence="1" type="ORF">N7493_005044</name>
</gene>
<name>A0AAD6HLW0_9EURO</name>
<dbReference type="InterPro" id="IPR052985">
    <property type="entry name" value="CoA-trans_III_biosynth/detox"/>
</dbReference>
<dbReference type="PANTHER" id="PTHR48229:SF2">
    <property type="entry name" value="CAIB_BAIF FAMILY PROTEIN"/>
    <property type="match status" value="1"/>
</dbReference>
<comment type="caution">
    <text evidence="1">The sequence shown here is derived from an EMBL/GenBank/DDBJ whole genome shotgun (WGS) entry which is preliminary data.</text>
</comment>
<sequence>MCGFSGVCATLLALMRRGESGGSYLVNVALNYYNQWLVGCVGEYPESIWQSLWARHGKQVFRSFDNPSAITGKVLASMLRERGKILFNTSFFETQESKALGVDIKMVKPVINFHGNTIHLGYNVGTRGNGHDEARWPVDLMTEEIK</sequence>
<proteinExistence type="predicted"/>
<evidence type="ECO:0000313" key="2">
    <source>
        <dbReference type="Proteomes" id="UP001215712"/>
    </source>
</evidence>
<dbReference type="PANTHER" id="PTHR48229">
    <property type="entry name" value="CAIB/BAIF FAMILY ENZYME (AFU_ORTHOLOGUE AFUA_1G05360)-RELATED"/>
    <property type="match status" value="1"/>
</dbReference>
<accession>A0AAD6HLW0</accession>
<evidence type="ECO:0000313" key="1">
    <source>
        <dbReference type="EMBL" id="KAJ5727224.1"/>
    </source>
</evidence>